<reference evidence="3" key="1">
    <citation type="journal article" date="2021" name="PeerJ">
        <title>Extensive microbial diversity within the chicken gut microbiome revealed by metagenomics and culture.</title>
        <authorList>
            <person name="Gilroy R."/>
            <person name="Ravi A."/>
            <person name="Getino M."/>
            <person name="Pursley I."/>
            <person name="Horton D.L."/>
            <person name="Alikhan N.F."/>
            <person name="Baker D."/>
            <person name="Gharbi K."/>
            <person name="Hall N."/>
            <person name="Watson M."/>
            <person name="Adriaenssens E.M."/>
            <person name="Foster-Nyarko E."/>
            <person name="Jarju S."/>
            <person name="Secka A."/>
            <person name="Antonio M."/>
            <person name="Oren A."/>
            <person name="Chaudhuri R.R."/>
            <person name="La Ragione R."/>
            <person name="Hildebrand F."/>
            <person name="Pallen M.J."/>
        </authorList>
    </citation>
    <scope>NUCLEOTIDE SEQUENCE</scope>
    <source>
        <strain evidence="3">ChiBcolR8-3208</strain>
    </source>
</reference>
<dbReference type="Pfam" id="PF21447">
    <property type="entry name" value="Ppx-GppA_III"/>
    <property type="match status" value="1"/>
</dbReference>
<comment type="caution">
    <text evidence="3">The sequence shown here is derived from an EMBL/GenBank/DDBJ whole genome shotgun (WGS) entry which is preliminary data.</text>
</comment>
<accession>A0A9D2LW89</accession>
<evidence type="ECO:0000259" key="2">
    <source>
        <dbReference type="Pfam" id="PF21447"/>
    </source>
</evidence>
<dbReference type="Gene3D" id="3.30.420.150">
    <property type="entry name" value="Exopolyphosphatase. Domain 2"/>
    <property type="match status" value="1"/>
</dbReference>
<dbReference type="GO" id="GO:0016462">
    <property type="term" value="F:pyrophosphatase activity"/>
    <property type="evidence" value="ECO:0007669"/>
    <property type="project" value="TreeGrafter"/>
</dbReference>
<dbReference type="InterPro" id="IPR048950">
    <property type="entry name" value="Ppx_GppA_C"/>
</dbReference>
<reference evidence="3" key="2">
    <citation type="submission" date="2021-04" db="EMBL/GenBank/DDBJ databases">
        <authorList>
            <person name="Gilroy R."/>
        </authorList>
    </citation>
    <scope>NUCLEOTIDE SEQUENCE</scope>
    <source>
        <strain evidence="3">ChiBcolR8-3208</strain>
    </source>
</reference>
<dbReference type="EMBL" id="DWXZ01000032">
    <property type="protein sequence ID" value="HJB36806.1"/>
    <property type="molecule type" value="Genomic_DNA"/>
</dbReference>
<evidence type="ECO:0000256" key="1">
    <source>
        <dbReference type="ARBA" id="ARBA00007125"/>
    </source>
</evidence>
<dbReference type="SUPFAM" id="SSF109604">
    <property type="entry name" value="HD-domain/PDEase-like"/>
    <property type="match status" value="1"/>
</dbReference>
<gene>
    <name evidence="3" type="ORF">H9942_01900</name>
</gene>
<dbReference type="SUPFAM" id="SSF53067">
    <property type="entry name" value="Actin-like ATPase domain"/>
    <property type="match status" value="1"/>
</dbReference>
<dbReference type="AlphaFoldDB" id="A0A9D2LW89"/>
<dbReference type="Proteomes" id="UP000824214">
    <property type="component" value="Unassembled WGS sequence"/>
</dbReference>
<dbReference type="InterPro" id="IPR050273">
    <property type="entry name" value="GppA/Ppx_hydrolase"/>
</dbReference>
<dbReference type="Gene3D" id="1.10.3210.10">
    <property type="entry name" value="Hypothetical protein af1432"/>
    <property type="match status" value="1"/>
</dbReference>
<organism evidence="3 4">
    <name type="scientific">Candidatus Acutalibacter ornithocaccae</name>
    <dbReference type="NCBI Taxonomy" id="2838416"/>
    <lineage>
        <taxon>Bacteria</taxon>
        <taxon>Bacillati</taxon>
        <taxon>Bacillota</taxon>
        <taxon>Clostridia</taxon>
        <taxon>Eubacteriales</taxon>
        <taxon>Acutalibacteraceae</taxon>
        <taxon>Acutalibacter</taxon>
    </lineage>
</organism>
<dbReference type="InterPro" id="IPR043129">
    <property type="entry name" value="ATPase_NBD"/>
</dbReference>
<dbReference type="PANTHER" id="PTHR30005:SF0">
    <property type="entry name" value="RETROGRADE REGULATION PROTEIN 2"/>
    <property type="match status" value="1"/>
</dbReference>
<evidence type="ECO:0000313" key="3">
    <source>
        <dbReference type="EMBL" id="HJB36806.1"/>
    </source>
</evidence>
<feature type="domain" description="Ppx/GppA phosphatase C-terminal" evidence="2">
    <location>
        <begin position="168"/>
        <end position="324"/>
    </location>
</feature>
<feature type="non-terminal residue" evidence="3">
    <location>
        <position position="1"/>
    </location>
</feature>
<sequence length="356" mass="40188">IYTQNISMGALKLHDVLRHLHHQEADDFYYIIEEYLDTILNRIAISRFQVKNLVLTGSQLELVAQLCEAKKAGIPYQISVKKLTSLYQSIRSATAESIANRFNITEERAALLYTSLSIYNGMLRFCPQAENVISPPVDISEAMLRYQLAPKADATLATYLRESALACAQTTAQSFGCNLEHSAHTGEIACQIFDKLKKVHGVDSSKRLILELASTLHSCGSFVNVRQHNQCTFDLIKGMDIFGLRQREVLETAFVAGSISNNLTTEENPDFAWLPMEERIVISKLAAIFRLANALDKSHRHKLRDLKIHLEDDQVLFKAKAAENTLLERWAFAESAQYFKEVFGLSPELSIKFDMI</sequence>
<protein>
    <submittedName>
        <fullName evidence="3">Phosphatase</fullName>
    </submittedName>
</protein>
<comment type="similarity">
    <text evidence="1">Belongs to the GppA/Ppx family.</text>
</comment>
<proteinExistence type="inferred from homology"/>
<evidence type="ECO:0000313" key="4">
    <source>
        <dbReference type="Proteomes" id="UP000824214"/>
    </source>
</evidence>
<dbReference type="PANTHER" id="PTHR30005">
    <property type="entry name" value="EXOPOLYPHOSPHATASE"/>
    <property type="match status" value="1"/>
</dbReference>
<name>A0A9D2LW89_9FIRM</name>